<feature type="transmembrane region" description="Helical" evidence="1">
    <location>
        <begin position="188"/>
        <end position="213"/>
    </location>
</feature>
<dbReference type="InterPro" id="IPR000620">
    <property type="entry name" value="EamA_dom"/>
</dbReference>
<dbReference type="PANTHER" id="PTHR22911:SF103">
    <property type="entry name" value="BLR2811 PROTEIN"/>
    <property type="match status" value="1"/>
</dbReference>
<feature type="transmembrane region" description="Helical" evidence="1">
    <location>
        <begin position="108"/>
        <end position="126"/>
    </location>
</feature>
<feature type="domain" description="EamA" evidence="2">
    <location>
        <begin position="17"/>
        <end position="149"/>
    </location>
</feature>
<feature type="transmembrane region" description="Helical" evidence="1">
    <location>
        <begin position="158"/>
        <end position="176"/>
    </location>
</feature>
<dbReference type="PANTHER" id="PTHR22911">
    <property type="entry name" value="ACYL-MALONYL CONDENSING ENZYME-RELATED"/>
    <property type="match status" value="1"/>
</dbReference>
<feature type="transmembrane region" description="Helical" evidence="1">
    <location>
        <begin position="85"/>
        <end position="102"/>
    </location>
</feature>
<evidence type="ECO:0000259" key="2">
    <source>
        <dbReference type="Pfam" id="PF00892"/>
    </source>
</evidence>
<feature type="transmembrane region" description="Helical" evidence="1">
    <location>
        <begin position="247"/>
        <end position="267"/>
    </location>
</feature>
<protein>
    <submittedName>
        <fullName evidence="3">DMT family transporter</fullName>
    </submittedName>
</protein>
<dbReference type="GO" id="GO:0016020">
    <property type="term" value="C:membrane"/>
    <property type="evidence" value="ECO:0007669"/>
    <property type="project" value="InterPro"/>
</dbReference>
<sequence>MSLAPPRPALVAPRALKGVALVAGATLLFAVADVLGKYLMTRHPVPVVQAGRYLVNTLLLLAAFYPRHGKLLWRTGRPAMVTGRAVFLAASSLTMGFALQRMPVGETVAVIYLAPFLVMVLAGPLLGETVSPAAWVGAGMAFLGVLLVVRPGTGLDPVGVVFALTNAALSTGYHLMTRVLIRSESTMAMLFHVALTGFAIFAVLALPALSGFAPSLTDLLLIGALGLLATVGHFLFTAAYREAPASLLAPVNYLHLVWATLLGWGVFAHMPDAISLCGMALVVVAGGAVALRASRTG</sequence>
<dbReference type="AlphaFoldDB" id="A0A842I503"/>
<dbReference type="SUPFAM" id="SSF103481">
    <property type="entry name" value="Multidrug resistance efflux transporter EmrE"/>
    <property type="match status" value="2"/>
</dbReference>
<accession>A0A842I503</accession>
<dbReference type="Proteomes" id="UP000555411">
    <property type="component" value="Unassembled WGS sequence"/>
</dbReference>
<comment type="caution">
    <text evidence="3">The sequence shown here is derived from an EMBL/GenBank/DDBJ whole genome shotgun (WGS) entry which is preliminary data.</text>
</comment>
<dbReference type="EMBL" id="JACLQD010000001">
    <property type="protein sequence ID" value="MBC2834204.1"/>
    <property type="molecule type" value="Genomic_DNA"/>
</dbReference>
<feature type="transmembrane region" description="Helical" evidence="1">
    <location>
        <begin position="133"/>
        <end position="152"/>
    </location>
</feature>
<gene>
    <name evidence="3" type="ORF">H7F16_01710</name>
</gene>
<evidence type="ECO:0000313" key="3">
    <source>
        <dbReference type="EMBL" id="MBC2834204.1"/>
    </source>
</evidence>
<feature type="transmembrane region" description="Helical" evidence="1">
    <location>
        <begin position="273"/>
        <end position="291"/>
    </location>
</feature>
<dbReference type="InterPro" id="IPR037185">
    <property type="entry name" value="EmrE-like"/>
</dbReference>
<evidence type="ECO:0000313" key="4">
    <source>
        <dbReference type="Proteomes" id="UP000555411"/>
    </source>
</evidence>
<proteinExistence type="predicted"/>
<feature type="transmembrane region" description="Helical" evidence="1">
    <location>
        <begin position="219"/>
        <end position="240"/>
    </location>
</feature>
<keyword evidence="1" id="KW-0812">Transmembrane</keyword>
<feature type="domain" description="EamA" evidence="2">
    <location>
        <begin position="159"/>
        <end position="285"/>
    </location>
</feature>
<reference evidence="3 4" key="1">
    <citation type="journal article" date="2017" name="Int. J. Syst. Evol. Microbiol.">
        <title>Gemmobacter straminiformis sp. nov., isolated from an artificial fountain.</title>
        <authorList>
            <person name="Kang J.Y."/>
            <person name="Kim M.J."/>
            <person name="Chun J."/>
            <person name="Son K.P."/>
            <person name="Jahng K.Y."/>
        </authorList>
    </citation>
    <scope>NUCLEOTIDE SEQUENCE [LARGE SCALE GENOMIC DNA]</scope>
    <source>
        <strain evidence="3 4">CAM-8</strain>
    </source>
</reference>
<name>A0A842I503_9RHOB</name>
<keyword evidence="4" id="KW-1185">Reference proteome</keyword>
<dbReference type="RefSeq" id="WP_185795825.1">
    <property type="nucleotide sequence ID" value="NZ_JACLQD010000001.1"/>
</dbReference>
<organism evidence="3 4">
    <name type="scientific">Paragemmobacter straminiformis</name>
    <dbReference type="NCBI Taxonomy" id="2045119"/>
    <lineage>
        <taxon>Bacteria</taxon>
        <taxon>Pseudomonadati</taxon>
        <taxon>Pseudomonadota</taxon>
        <taxon>Alphaproteobacteria</taxon>
        <taxon>Rhodobacterales</taxon>
        <taxon>Paracoccaceae</taxon>
        <taxon>Paragemmobacter</taxon>
    </lineage>
</organism>
<dbReference type="Pfam" id="PF00892">
    <property type="entry name" value="EamA"/>
    <property type="match status" value="2"/>
</dbReference>
<keyword evidence="1" id="KW-0472">Membrane</keyword>
<evidence type="ECO:0000256" key="1">
    <source>
        <dbReference type="SAM" id="Phobius"/>
    </source>
</evidence>
<keyword evidence="1" id="KW-1133">Transmembrane helix</keyword>